<dbReference type="Proteomes" id="UP000799291">
    <property type="component" value="Unassembled WGS sequence"/>
</dbReference>
<dbReference type="InterPro" id="IPR035810">
    <property type="entry name" value="PEBP_euk"/>
</dbReference>
<gene>
    <name evidence="4" type="ORF">K458DRAFT_364330</name>
</gene>
<dbReference type="Pfam" id="PF01161">
    <property type="entry name" value="PBP"/>
    <property type="match status" value="1"/>
</dbReference>
<feature type="region of interest" description="Disordered" evidence="1">
    <location>
        <begin position="172"/>
        <end position="191"/>
    </location>
</feature>
<keyword evidence="2" id="KW-1133">Transmembrane helix</keyword>
<dbReference type="OrthoDB" id="2506647at2759"/>
<dbReference type="GO" id="GO:0030162">
    <property type="term" value="P:regulation of proteolysis"/>
    <property type="evidence" value="ECO:0007669"/>
    <property type="project" value="TreeGrafter"/>
</dbReference>
<sequence length="223" mass="22930">MVLRSFVCTLAALFDAATGVTAPNFPVAGGNANLTLAFGNNTVSPPGELLPRAGIAIILLVDTDVPRNGTRVQLLHWMIGNVTLSSSGSELVIPPESAALATYRQPSPPIGDVAHAYTALLFAQPDNFSVPAQFTDVLQSRVFFDTAAFVEAAGLGSPIAANYFRVQNTSGTATQSFPPPASTPTNGTTPPAQFPGGAVMVGERAWLIGVGTAVVAGLIAVLL</sequence>
<reference evidence="4" key="1">
    <citation type="journal article" date="2020" name="Stud. Mycol.">
        <title>101 Dothideomycetes genomes: a test case for predicting lifestyles and emergence of pathogens.</title>
        <authorList>
            <person name="Haridas S."/>
            <person name="Albert R."/>
            <person name="Binder M."/>
            <person name="Bloem J."/>
            <person name="Labutti K."/>
            <person name="Salamov A."/>
            <person name="Andreopoulos B."/>
            <person name="Baker S."/>
            <person name="Barry K."/>
            <person name="Bills G."/>
            <person name="Bluhm B."/>
            <person name="Cannon C."/>
            <person name="Castanera R."/>
            <person name="Culley D."/>
            <person name="Daum C."/>
            <person name="Ezra D."/>
            <person name="Gonzalez J."/>
            <person name="Henrissat B."/>
            <person name="Kuo A."/>
            <person name="Liang C."/>
            <person name="Lipzen A."/>
            <person name="Lutzoni F."/>
            <person name="Magnuson J."/>
            <person name="Mondo S."/>
            <person name="Nolan M."/>
            <person name="Ohm R."/>
            <person name="Pangilinan J."/>
            <person name="Park H.-J."/>
            <person name="Ramirez L."/>
            <person name="Alfaro M."/>
            <person name="Sun H."/>
            <person name="Tritt A."/>
            <person name="Yoshinaga Y."/>
            <person name="Zwiers L.-H."/>
            <person name="Turgeon B."/>
            <person name="Goodwin S."/>
            <person name="Spatafora J."/>
            <person name="Crous P."/>
            <person name="Grigoriev I."/>
        </authorList>
    </citation>
    <scope>NUCLEOTIDE SEQUENCE</scope>
    <source>
        <strain evidence="4">CBS 122367</strain>
    </source>
</reference>
<keyword evidence="3" id="KW-0732">Signal</keyword>
<evidence type="ECO:0000313" key="5">
    <source>
        <dbReference type="Proteomes" id="UP000799291"/>
    </source>
</evidence>
<organism evidence="4 5">
    <name type="scientific">Lentithecium fluviatile CBS 122367</name>
    <dbReference type="NCBI Taxonomy" id="1168545"/>
    <lineage>
        <taxon>Eukaryota</taxon>
        <taxon>Fungi</taxon>
        <taxon>Dikarya</taxon>
        <taxon>Ascomycota</taxon>
        <taxon>Pezizomycotina</taxon>
        <taxon>Dothideomycetes</taxon>
        <taxon>Pleosporomycetidae</taxon>
        <taxon>Pleosporales</taxon>
        <taxon>Massarineae</taxon>
        <taxon>Lentitheciaceae</taxon>
        <taxon>Lentithecium</taxon>
    </lineage>
</organism>
<feature type="transmembrane region" description="Helical" evidence="2">
    <location>
        <begin position="205"/>
        <end position="222"/>
    </location>
</feature>
<keyword evidence="2" id="KW-0472">Membrane</keyword>
<name>A0A6G1J5M2_9PLEO</name>
<keyword evidence="2" id="KW-0812">Transmembrane</keyword>
<dbReference type="GO" id="GO:0030414">
    <property type="term" value="F:peptidase inhibitor activity"/>
    <property type="evidence" value="ECO:0007669"/>
    <property type="project" value="TreeGrafter"/>
</dbReference>
<evidence type="ECO:0000256" key="2">
    <source>
        <dbReference type="SAM" id="Phobius"/>
    </source>
</evidence>
<evidence type="ECO:0000313" key="4">
    <source>
        <dbReference type="EMBL" id="KAF2685510.1"/>
    </source>
</evidence>
<keyword evidence="5" id="KW-1185">Reference proteome</keyword>
<dbReference type="SUPFAM" id="SSF49777">
    <property type="entry name" value="PEBP-like"/>
    <property type="match status" value="1"/>
</dbReference>
<dbReference type="GO" id="GO:0005543">
    <property type="term" value="F:phospholipid binding"/>
    <property type="evidence" value="ECO:0007669"/>
    <property type="project" value="TreeGrafter"/>
</dbReference>
<evidence type="ECO:0000256" key="3">
    <source>
        <dbReference type="SAM" id="SignalP"/>
    </source>
</evidence>
<proteinExistence type="predicted"/>
<dbReference type="EMBL" id="MU005578">
    <property type="protein sequence ID" value="KAF2685510.1"/>
    <property type="molecule type" value="Genomic_DNA"/>
</dbReference>
<evidence type="ECO:0000256" key="1">
    <source>
        <dbReference type="SAM" id="MobiDB-lite"/>
    </source>
</evidence>
<dbReference type="CDD" id="cd00866">
    <property type="entry name" value="PEBP_euk"/>
    <property type="match status" value="1"/>
</dbReference>
<dbReference type="InterPro" id="IPR008914">
    <property type="entry name" value="PEBP"/>
</dbReference>
<dbReference type="GO" id="GO:0046578">
    <property type="term" value="P:regulation of Ras protein signal transduction"/>
    <property type="evidence" value="ECO:0007669"/>
    <property type="project" value="TreeGrafter"/>
</dbReference>
<accession>A0A6G1J5M2</accession>
<dbReference type="AlphaFoldDB" id="A0A6G1J5M2"/>
<dbReference type="InterPro" id="IPR036610">
    <property type="entry name" value="PEBP-like_sf"/>
</dbReference>
<dbReference type="Gene3D" id="3.90.280.10">
    <property type="entry name" value="PEBP-like"/>
    <property type="match status" value="1"/>
</dbReference>
<feature type="signal peptide" evidence="3">
    <location>
        <begin position="1"/>
        <end position="22"/>
    </location>
</feature>
<dbReference type="PANTHER" id="PTHR11362">
    <property type="entry name" value="PHOSPHATIDYLETHANOLAMINE-BINDING PROTEIN"/>
    <property type="match status" value="1"/>
</dbReference>
<feature type="chain" id="PRO_5026071720" evidence="3">
    <location>
        <begin position="23"/>
        <end position="223"/>
    </location>
</feature>
<dbReference type="PANTHER" id="PTHR11362:SF148">
    <property type="entry name" value="CARBOXYPEPTIDASE Y INHIBITOR"/>
    <property type="match status" value="1"/>
</dbReference>
<protein>
    <submittedName>
        <fullName evidence="4">PEBP-like protein</fullName>
    </submittedName>
</protein>